<organism evidence="2">
    <name type="scientific">Halomonas sp. RT37</name>
    <dbReference type="NCBI Taxonomy" id="2950872"/>
    <lineage>
        <taxon>Bacteria</taxon>
        <taxon>Pseudomonadati</taxon>
        <taxon>Pseudomonadota</taxon>
        <taxon>Gammaproteobacteria</taxon>
        <taxon>Oceanospirillales</taxon>
        <taxon>Halomonadaceae</taxon>
        <taxon>Halomonas</taxon>
    </lineage>
</organism>
<name>A0AAU7KCT8_9GAMM</name>
<dbReference type="RefSeq" id="WP_348826515.1">
    <property type="nucleotide sequence ID" value="NZ_CP098827.1"/>
</dbReference>
<gene>
    <name evidence="2" type="ORF">NFG58_11285</name>
</gene>
<evidence type="ECO:0000259" key="1">
    <source>
        <dbReference type="Pfam" id="PF13264"/>
    </source>
</evidence>
<sequence length="460" mass="50917">MPVTTTHPQYDDKLTDWELMRDSIEGEGAIKGAGIGYLPKTSGQLALEHQAKTDESAMLSLDEAREIYQSYKRRAQYPLWVKDSLRTMMGLVSRQEPEVNLPTSLASLQDEATADGFPLKTLFLRSVLGLLAYGRQPLLADWDGDGRPYVALYGALDAINWREADVDGRRDLVLSVLREAVHQGDEFSHDSEARYRVLDLNEGRYRVRLLDEHGEAVGEEDMPGTNQAPLDFIPLVFLGSTDNNTDTDEIPLLTMAKAALKSYQLSADYYTSLHYTSHPQPWIAADLGQDEQFSVSGPMAAWNVGKDGKVGYLEFQGAGIEANRTAMQDQRNTALEAGARVIDAGADESGEARKARQSDQHTSLYSVVVTAAEGIEQLLRYFGRWLNLPQADIDAITFKVEPEFTKAEIDAAMMGIVRDLRLADEVPQAVLFESLRKAGVTNLADKDLLALLDGQVTDNE</sequence>
<feature type="domain" description="DUF4055" evidence="1">
    <location>
        <begin position="251"/>
        <end position="386"/>
    </location>
</feature>
<dbReference type="EMBL" id="CP098827">
    <property type="protein sequence ID" value="XBO69220.1"/>
    <property type="molecule type" value="Genomic_DNA"/>
</dbReference>
<accession>A0AAU7KCT8</accession>
<dbReference type="InterPro" id="IPR025129">
    <property type="entry name" value="DUF4055"/>
</dbReference>
<protein>
    <submittedName>
        <fullName evidence="2">DUF4055 domain-containing protein</fullName>
    </submittedName>
</protein>
<reference evidence="2" key="1">
    <citation type="submission" date="2022-06" db="EMBL/GenBank/DDBJ databases">
        <title>A novel DMS-producing enzyme.</title>
        <authorList>
            <person name="Zhang Y."/>
        </authorList>
    </citation>
    <scope>NUCLEOTIDE SEQUENCE</scope>
    <source>
        <strain evidence="2">RT37</strain>
    </source>
</reference>
<proteinExistence type="predicted"/>
<evidence type="ECO:0000313" key="2">
    <source>
        <dbReference type="EMBL" id="XBO69220.1"/>
    </source>
</evidence>
<dbReference type="AlphaFoldDB" id="A0AAU7KCT8"/>
<dbReference type="Pfam" id="PF13264">
    <property type="entry name" value="DUF4055"/>
    <property type="match status" value="1"/>
</dbReference>